<sequence>MAEEKTETDTQHNNNFSSISPTPLPTVRQFRRGIWTITFEEQSRTWNLFYDDIQRAYRDFLDSGPAAYRLLAEIVSLAPISSITLLLCTSWLGVSSSISLGFLSYLLNLFERSFSSGTVTQKDYELIAIVWCLFTVLDLIMARLQIEAHSVLRARLRSHFLPKLVNASLRVDLLTLQDDTSQFPSVGNFENEVPGSFFLERLLHKFRTALTLISQIVVILRAVSCKHSPEKEIIMLLCILHPIIRCLTPSNGIGCAGYVFWTENPFYKRLGVLYDLAFLPQCRADLILDNFSTTVNSANEEYDRSTKALGHVKDLPPEPWRNGMLQPWYWDFLTSITIDLPLVAYVLTLPSHITPSALTSIALLHQATKALSLSVGELGIDCTSLNQVFARAKWLYDGLEQNGGMLNGTADYPCAVKTSTRGMRISFRGVTLKYPDSPKDAVHDVSFDIIPGSLVVVVGVNGSGKSSMLKLLARLFDPSSGEILIDDEPLASYDMEQVRATITFLSQSPFIYPLSVKDNICYGLGSDVVLTKAQLDTAARLGGSYDWIHKLQDGYDSIIDPWTSIGNGIDGGTYGPVSERLKRELKSHTTQRVTISGGEKQRLAASRTFMKMINSQADSRLVVLDEATSSLDPIAERDLLSAFLNLREGKTMIFVTHRFEHLVKNADQIL</sequence>
<accession>F8P780</accession>
<dbReference type="AlphaFoldDB" id="F8P780"/>
<dbReference type="GeneID" id="18815565"/>
<evidence type="ECO:0000256" key="3">
    <source>
        <dbReference type="ARBA" id="ARBA00024363"/>
    </source>
</evidence>
<proteinExistence type="inferred from homology"/>
<dbReference type="SMART" id="SM00382">
    <property type="entry name" value="AAA"/>
    <property type="match status" value="1"/>
</dbReference>
<dbReference type="InterPro" id="IPR039421">
    <property type="entry name" value="Type_1_exporter"/>
</dbReference>
<comment type="similarity">
    <text evidence="3">Belongs to the ABC transporter superfamily. ABCB family. Heavy Metal importer (TC 3.A.1.210) subfamily.</text>
</comment>
<dbReference type="HOGENOM" id="CLU_000604_63_1_1"/>
<dbReference type="GO" id="GO:0042626">
    <property type="term" value="F:ATPase-coupled transmembrane transporter activity"/>
    <property type="evidence" value="ECO:0007669"/>
    <property type="project" value="TreeGrafter"/>
</dbReference>
<dbReference type="PANTHER" id="PTHR24221:SF654">
    <property type="entry name" value="ATP-BINDING CASSETTE SUB-FAMILY B MEMBER 6"/>
    <property type="match status" value="1"/>
</dbReference>
<feature type="compositionally biased region" description="Polar residues" evidence="4">
    <location>
        <begin position="11"/>
        <end position="21"/>
    </location>
</feature>
<dbReference type="PANTHER" id="PTHR24221">
    <property type="entry name" value="ATP-BINDING CASSETTE SUB-FAMILY B"/>
    <property type="match status" value="1"/>
</dbReference>
<evidence type="ECO:0000259" key="5">
    <source>
        <dbReference type="PROSITE" id="PS50893"/>
    </source>
</evidence>
<evidence type="ECO:0000256" key="1">
    <source>
        <dbReference type="ARBA" id="ARBA00022741"/>
    </source>
</evidence>
<dbReference type="InterPro" id="IPR003593">
    <property type="entry name" value="AAA+_ATPase"/>
</dbReference>
<dbReference type="InterPro" id="IPR027417">
    <property type="entry name" value="P-loop_NTPase"/>
</dbReference>
<dbReference type="RefSeq" id="XP_007322253.1">
    <property type="nucleotide sequence ID" value="XM_007322191.1"/>
</dbReference>
<protein>
    <recommendedName>
        <fullName evidence="5">ABC transporter domain-containing protein</fullName>
    </recommendedName>
</protein>
<feature type="domain" description="ABC transporter" evidence="5">
    <location>
        <begin position="425"/>
        <end position="670"/>
    </location>
</feature>
<evidence type="ECO:0000313" key="6">
    <source>
        <dbReference type="EMBL" id="EGO21296.1"/>
    </source>
</evidence>
<gene>
    <name evidence="6" type="ORF">SERLADRAFT_441653</name>
</gene>
<dbReference type="InterPro" id="IPR003439">
    <property type="entry name" value="ABC_transporter-like_ATP-bd"/>
</dbReference>
<dbReference type="SUPFAM" id="SSF52540">
    <property type="entry name" value="P-loop containing nucleoside triphosphate hydrolases"/>
    <property type="match status" value="1"/>
</dbReference>
<dbReference type="Proteomes" id="UP000008064">
    <property type="component" value="Unassembled WGS sequence"/>
</dbReference>
<evidence type="ECO:0000256" key="4">
    <source>
        <dbReference type="SAM" id="MobiDB-lite"/>
    </source>
</evidence>
<dbReference type="EMBL" id="GL945439">
    <property type="protein sequence ID" value="EGO21296.1"/>
    <property type="molecule type" value="Genomic_DNA"/>
</dbReference>
<keyword evidence="1" id="KW-0547">Nucleotide-binding</keyword>
<evidence type="ECO:0000256" key="2">
    <source>
        <dbReference type="ARBA" id="ARBA00022840"/>
    </source>
</evidence>
<dbReference type="OrthoDB" id="6500128at2759"/>
<organism>
    <name type="scientific">Serpula lacrymans var. lacrymans (strain S7.9)</name>
    <name type="common">Dry rot fungus</name>
    <dbReference type="NCBI Taxonomy" id="578457"/>
    <lineage>
        <taxon>Eukaryota</taxon>
        <taxon>Fungi</taxon>
        <taxon>Dikarya</taxon>
        <taxon>Basidiomycota</taxon>
        <taxon>Agaricomycotina</taxon>
        <taxon>Agaricomycetes</taxon>
        <taxon>Agaricomycetidae</taxon>
        <taxon>Boletales</taxon>
        <taxon>Coniophorineae</taxon>
        <taxon>Serpulaceae</taxon>
        <taxon>Serpula</taxon>
    </lineage>
</organism>
<dbReference type="GO" id="GO:0005524">
    <property type="term" value="F:ATP binding"/>
    <property type="evidence" value="ECO:0007669"/>
    <property type="project" value="UniProtKB-KW"/>
</dbReference>
<dbReference type="PROSITE" id="PS50893">
    <property type="entry name" value="ABC_TRANSPORTER_2"/>
    <property type="match status" value="1"/>
</dbReference>
<feature type="region of interest" description="Disordered" evidence="4">
    <location>
        <begin position="1"/>
        <end position="21"/>
    </location>
</feature>
<reference evidence="6" key="1">
    <citation type="submission" date="2011-04" db="EMBL/GenBank/DDBJ databases">
        <title>Evolution of plant cell wall degrading machinery underlies the functional diversity of forest fungi.</title>
        <authorList>
            <consortium name="US DOE Joint Genome Institute (JGI-PGF)"/>
            <person name="Eastwood D.C."/>
            <person name="Floudas D."/>
            <person name="Binder M."/>
            <person name="Majcherczyk A."/>
            <person name="Schneider P."/>
            <person name="Aerts A."/>
            <person name="Asiegbu F.O."/>
            <person name="Baker S.E."/>
            <person name="Barry K."/>
            <person name="Bendiksby M."/>
            <person name="Blumentritt M."/>
            <person name="Coutinho P.M."/>
            <person name="Cullen D."/>
            <person name="Cullen D."/>
            <person name="Gathman A."/>
            <person name="Goodell B."/>
            <person name="Henrissat B."/>
            <person name="Ihrmark K."/>
            <person name="Kauserud H."/>
            <person name="Kohler A."/>
            <person name="LaButti K."/>
            <person name="Lapidus A."/>
            <person name="Lavin J.L."/>
            <person name="Lee Y.-H."/>
            <person name="Lindquist E."/>
            <person name="Lilly W."/>
            <person name="Lucas S."/>
            <person name="Morin E."/>
            <person name="Murat C."/>
            <person name="Oguiza J.A."/>
            <person name="Park J."/>
            <person name="Pisabarro A.G."/>
            <person name="Riley R."/>
            <person name="Rosling A."/>
            <person name="Salamov A."/>
            <person name="Schmidt O."/>
            <person name="Schmutz J."/>
            <person name="Skrede I."/>
            <person name="Stenlid J."/>
            <person name="Wiebenga A."/>
            <person name="Xie X."/>
            <person name="Kues U."/>
            <person name="Hibbett D.S."/>
            <person name="Hoffmeister D."/>
            <person name="Hogberg N."/>
            <person name="Martin F."/>
            <person name="Grigoriev I.V."/>
            <person name="Watkinson S.C."/>
        </authorList>
    </citation>
    <scope>NUCLEOTIDE SEQUENCE</scope>
    <source>
        <strain evidence="6">S7.9</strain>
    </source>
</reference>
<dbReference type="Pfam" id="PF00005">
    <property type="entry name" value="ABC_tran"/>
    <property type="match status" value="1"/>
</dbReference>
<dbReference type="KEGG" id="sla:SERLADRAFT_441653"/>
<feature type="compositionally biased region" description="Basic and acidic residues" evidence="4">
    <location>
        <begin position="1"/>
        <end position="10"/>
    </location>
</feature>
<name>F8P780_SERL9</name>
<keyword evidence="2" id="KW-0067">ATP-binding</keyword>
<dbReference type="GO" id="GO:0016887">
    <property type="term" value="F:ATP hydrolysis activity"/>
    <property type="evidence" value="ECO:0007669"/>
    <property type="project" value="InterPro"/>
</dbReference>
<dbReference type="Gene3D" id="3.40.50.300">
    <property type="entry name" value="P-loop containing nucleotide triphosphate hydrolases"/>
    <property type="match status" value="1"/>
</dbReference>